<name>A0A8S0RII0_OLEEU</name>
<organism evidence="1 2">
    <name type="scientific">Olea europaea subsp. europaea</name>
    <dbReference type="NCBI Taxonomy" id="158383"/>
    <lineage>
        <taxon>Eukaryota</taxon>
        <taxon>Viridiplantae</taxon>
        <taxon>Streptophyta</taxon>
        <taxon>Embryophyta</taxon>
        <taxon>Tracheophyta</taxon>
        <taxon>Spermatophyta</taxon>
        <taxon>Magnoliopsida</taxon>
        <taxon>eudicotyledons</taxon>
        <taxon>Gunneridae</taxon>
        <taxon>Pentapetalae</taxon>
        <taxon>asterids</taxon>
        <taxon>lamiids</taxon>
        <taxon>Lamiales</taxon>
        <taxon>Oleaceae</taxon>
        <taxon>Oleeae</taxon>
        <taxon>Olea</taxon>
    </lineage>
</organism>
<reference evidence="1 2" key="1">
    <citation type="submission" date="2019-12" db="EMBL/GenBank/DDBJ databases">
        <authorList>
            <person name="Alioto T."/>
            <person name="Alioto T."/>
            <person name="Gomez Garrido J."/>
        </authorList>
    </citation>
    <scope>NUCLEOTIDE SEQUENCE [LARGE SCALE GENOMIC DNA]</scope>
</reference>
<gene>
    <name evidence="1" type="ORF">OLEA9_A083044</name>
</gene>
<proteinExistence type="predicted"/>
<dbReference type="Proteomes" id="UP000594638">
    <property type="component" value="Unassembled WGS sequence"/>
</dbReference>
<dbReference type="PANTHER" id="PTHR33132">
    <property type="entry name" value="OSJNBB0118P14.9 PROTEIN"/>
    <property type="match status" value="1"/>
</dbReference>
<dbReference type="AlphaFoldDB" id="A0A8S0RII0"/>
<dbReference type="EMBL" id="CACTIH010003625">
    <property type="protein sequence ID" value="CAA2979090.1"/>
    <property type="molecule type" value="Genomic_DNA"/>
</dbReference>
<dbReference type="PANTHER" id="PTHR33132:SF142">
    <property type="entry name" value="SERINE-RICH PROTEIN-LIKE PROTEIN"/>
    <property type="match status" value="1"/>
</dbReference>
<comment type="caution">
    <text evidence="1">The sequence shown here is derived from an EMBL/GenBank/DDBJ whole genome shotgun (WGS) entry which is preliminary data.</text>
</comment>
<dbReference type="Gramene" id="OE9A083044T1">
    <property type="protein sequence ID" value="OE9A083044C1"/>
    <property type="gene ID" value="OE9A083044"/>
</dbReference>
<evidence type="ECO:0000313" key="1">
    <source>
        <dbReference type="EMBL" id="CAA2979090.1"/>
    </source>
</evidence>
<protein>
    <submittedName>
        <fullName evidence="1">Uncharacterized protein</fullName>
    </submittedName>
</protein>
<sequence length="112" mass="12447">MAEHSRKGEEKREKPKIVVPELCLDVVKDEVHSSPSSPVTLRKTSSVRYNCLCSPTTHAGSFRCRYHRNHSLTRNSISVGSKLSELAGKSTQLCDGFDNHLVSGQNRAHDQS</sequence>
<accession>A0A8S0RII0</accession>
<dbReference type="OrthoDB" id="1932391at2759"/>
<evidence type="ECO:0000313" key="2">
    <source>
        <dbReference type="Proteomes" id="UP000594638"/>
    </source>
</evidence>
<keyword evidence="2" id="KW-1185">Reference proteome</keyword>